<proteinExistence type="predicted"/>
<dbReference type="CDD" id="cd06257">
    <property type="entry name" value="DnaJ"/>
    <property type="match status" value="1"/>
</dbReference>
<evidence type="ECO:0000313" key="2">
    <source>
        <dbReference type="EMBL" id="KAL0578912.1"/>
    </source>
</evidence>
<evidence type="ECO:0000256" key="1">
    <source>
        <dbReference type="SAM" id="MobiDB-lite"/>
    </source>
</evidence>
<comment type="caution">
    <text evidence="2">The sequence shown here is derived from an EMBL/GenBank/DDBJ whole genome shotgun (WGS) entry which is preliminary data.</text>
</comment>
<feature type="region of interest" description="Disordered" evidence="1">
    <location>
        <begin position="26"/>
        <end position="53"/>
    </location>
</feature>
<dbReference type="InterPro" id="IPR036869">
    <property type="entry name" value="J_dom_sf"/>
</dbReference>
<protein>
    <submittedName>
        <fullName evidence="2">DnaJ subfamily C member 21</fullName>
    </submittedName>
</protein>
<feature type="compositionally biased region" description="Basic and acidic residues" evidence="1">
    <location>
        <begin position="40"/>
        <end position="53"/>
    </location>
</feature>
<dbReference type="PANTHER" id="PTHR44029">
    <property type="entry name" value="DNAJ HOMOLOG SUBFAMILY C MEMBER 21"/>
    <property type="match status" value="1"/>
</dbReference>
<dbReference type="PANTHER" id="PTHR44029:SF1">
    <property type="entry name" value="DNAJ HOMOLOG SUBFAMILY C MEMBER 21"/>
    <property type="match status" value="1"/>
</dbReference>
<gene>
    <name evidence="2" type="primary">DNAJC21</name>
    <name evidence="2" type="ORF">V5O48_003103</name>
</gene>
<dbReference type="SUPFAM" id="SSF46565">
    <property type="entry name" value="Chaperone J-domain"/>
    <property type="match status" value="1"/>
</dbReference>
<accession>A0ABR3FTV2</accession>
<keyword evidence="3" id="KW-1185">Reference proteome</keyword>
<dbReference type="InterPro" id="IPR051964">
    <property type="entry name" value="Chaperone_stress_response"/>
</dbReference>
<dbReference type="Gene3D" id="1.10.287.110">
    <property type="entry name" value="DnaJ domain"/>
    <property type="match status" value="1"/>
</dbReference>
<name>A0ABR3FTV2_9AGAR</name>
<evidence type="ECO:0000313" key="3">
    <source>
        <dbReference type="Proteomes" id="UP001465976"/>
    </source>
</evidence>
<sequence>MQDKNKDDIEGATQRFAKLQQAYEVLSDDQDQSQMKRWSIKTDDADRRPSRARDRGLTVRRLTKFLDASVWKGFGDDEDGFFTIYRNLLARLKAEEVLADGEENLPDPRSTLSSRTISFRDSASARMRLLYMAS</sequence>
<dbReference type="EMBL" id="JBAHYK010000079">
    <property type="protein sequence ID" value="KAL0578912.1"/>
    <property type="molecule type" value="Genomic_DNA"/>
</dbReference>
<organism evidence="2 3">
    <name type="scientific">Marasmius crinis-equi</name>
    <dbReference type="NCBI Taxonomy" id="585013"/>
    <lineage>
        <taxon>Eukaryota</taxon>
        <taxon>Fungi</taxon>
        <taxon>Dikarya</taxon>
        <taxon>Basidiomycota</taxon>
        <taxon>Agaricomycotina</taxon>
        <taxon>Agaricomycetes</taxon>
        <taxon>Agaricomycetidae</taxon>
        <taxon>Agaricales</taxon>
        <taxon>Marasmiineae</taxon>
        <taxon>Marasmiaceae</taxon>
        <taxon>Marasmius</taxon>
    </lineage>
</organism>
<dbReference type="InterPro" id="IPR001623">
    <property type="entry name" value="DnaJ_domain"/>
</dbReference>
<dbReference type="Proteomes" id="UP001465976">
    <property type="component" value="Unassembled WGS sequence"/>
</dbReference>
<reference evidence="2 3" key="1">
    <citation type="submission" date="2024-02" db="EMBL/GenBank/DDBJ databases">
        <title>A draft genome for the cacao thread blight pathogen Marasmius crinis-equi.</title>
        <authorList>
            <person name="Cohen S.P."/>
            <person name="Baruah I.K."/>
            <person name="Amoako-Attah I."/>
            <person name="Bukari Y."/>
            <person name="Meinhardt L.W."/>
            <person name="Bailey B.A."/>
        </authorList>
    </citation>
    <scope>NUCLEOTIDE SEQUENCE [LARGE SCALE GENOMIC DNA]</scope>
    <source>
        <strain evidence="2 3">GH-76</strain>
    </source>
</reference>